<dbReference type="EMBL" id="JASCZI010060573">
    <property type="protein sequence ID" value="MED6134099.1"/>
    <property type="molecule type" value="Genomic_DNA"/>
</dbReference>
<accession>A0ABU6SD28</accession>
<feature type="transmembrane region" description="Helical" evidence="9">
    <location>
        <begin position="532"/>
        <end position="551"/>
    </location>
</feature>
<protein>
    <submittedName>
        <fullName evidence="12">K(+) efflux antiporter 4</fullName>
    </submittedName>
</protein>
<dbReference type="InterPro" id="IPR045158">
    <property type="entry name" value="KEA4/5/6-like"/>
</dbReference>
<keyword evidence="8 9" id="KW-0472">Membrane</keyword>
<comment type="subcellular location">
    <subcellularLocation>
        <location evidence="1">Membrane</location>
        <topology evidence="1">Multi-pass membrane protein</topology>
    </subcellularLocation>
</comment>
<sequence length="574" mass="61972">MIITSRSRDTLTLLLLLLLLLSRLSFSLALSPLFPPETTNATAAGSNYTVVNDNTFANMFDRALQMEFSDDNDTDLGIDANGSFNSSIAEQQAVLETVARVKHNKNESEDEKYAPPKEWIGSLISLEKNGLLTLQHVFNLDSENQAKDMPTLIDQKDNVFIMSNPKSKYPVLQLDWRLISDLVVVIVSATCGGIAFASIGQPVMTGYLLAGSLIGPGGLSFVNEMVQVETVAQFGVIFLLFALGLEFSAAKLRLVQAVSILGGLLQIFLFMCLCGITASLSGGKSSEGIFVGVFLSMSSTAVVLKFLMERNNVKALYGQVIIGTLILQDCAVGLLFALLPVLDGTSGVLQGIMSMTKLLVILISFLAVLSIFARTCVPWFLKLIMGLSSQTNELYQLAAVAFCLLVAWCSDKLGLSLELGSFAAGVMISTTDFGQHTLEQVEPIRNLFAALFLASIGMLIHVHFLWIHVHILLAAVILVIIIKTTVAATVVKGFGYNNKTSLLVGMSLAQIGEFAFVLLSRASNLNLVEGKLYLLLLGTTALSLVTTPLLFKLIPAVVHVGASLHWFPPDNPTE</sequence>
<feature type="transmembrane region" description="Helical" evidence="9">
    <location>
        <begin position="257"/>
        <end position="282"/>
    </location>
</feature>
<name>A0ABU6SD28_9FABA</name>
<feature type="transmembrane region" description="Helical" evidence="9">
    <location>
        <begin position="204"/>
        <end position="222"/>
    </location>
</feature>
<feature type="transmembrane region" description="Helical" evidence="9">
    <location>
        <begin position="228"/>
        <end position="245"/>
    </location>
</feature>
<keyword evidence="13" id="KW-1185">Reference proteome</keyword>
<feature type="non-terminal residue" evidence="12">
    <location>
        <position position="574"/>
    </location>
</feature>
<evidence type="ECO:0000256" key="2">
    <source>
        <dbReference type="ARBA" id="ARBA00022448"/>
    </source>
</evidence>
<reference evidence="12 13" key="1">
    <citation type="journal article" date="2023" name="Plants (Basel)">
        <title>Bridging the Gap: Combining Genomics and Transcriptomics Approaches to Understand Stylosanthes scabra, an Orphan Legume from the Brazilian Caatinga.</title>
        <authorList>
            <person name="Ferreira-Neto J.R.C."/>
            <person name="da Silva M.D."/>
            <person name="Binneck E."/>
            <person name="de Melo N.F."/>
            <person name="da Silva R.H."/>
            <person name="de Melo A.L.T.M."/>
            <person name="Pandolfi V."/>
            <person name="Bustamante F.O."/>
            <person name="Brasileiro-Vidal A.C."/>
            <person name="Benko-Iseppon A.M."/>
        </authorList>
    </citation>
    <scope>NUCLEOTIDE SEQUENCE [LARGE SCALE GENOMIC DNA]</scope>
    <source>
        <tissue evidence="12">Leaves</tissue>
    </source>
</reference>
<evidence type="ECO:0000313" key="12">
    <source>
        <dbReference type="EMBL" id="MED6134099.1"/>
    </source>
</evidence>
<evidence type="ECO:0000256" key="10">
    <source>
        <dbReference type="SAM" id="SignalP"/>
    </source>
</evidence>
<evidence type="ECO:0000256" key="9">
    <source>
        <dbReference type="SAM" id="Phobius"/>
    </source>
</evidence>
<feature type="transmembrane region" description="Helical" evidence="9">
    <location>
        <begin position="446"/>
        <end position="465"/>
    </location>
</feature>
<feature type="domain" description="Cation/H+ exchanger transmembrane" evidence="11">
    <location>
        <begin position="186"/>
        <end position="552"/>
    </location>
</feature>
<dbReference type="InterPro" id="IPR038770">
    <property type="entry name" value="Na+/solute_symporter_sf"/>
</dbReference>
<organism evidence="12 13">
    <name type="scientific">Stylosanthes scabra</name>
    <dbReference type="NCBI Taxonomy" id="79078"/>
    <lineage>
        <taxon>Eukaryota</taxon>
        <taxon>Viridiplantae</taxon>
        <taxon>Streptophyta</taxon>
        <taxon>Embryophyta</taxon>
        <taxon>Tracheophyta</taxon>
        <taxon>Spermatophyta</taxon>
        <taxon>Magnoliopsida</taxon>
        <taxon>eudicotyledons</taxon>
        <taxon>Gunneridae</taxon>
        <taxon>Pentapetalae</taxon>
        <taxon>rosids</taxon>
        <taxon>fabids</taxon>
        <taxon>Fabales</taxon>
        <taxon>Fabaceae</taxon>
        <taxon>Papilionoideae</taxon>
        <taxon>50 kb inversion clade</taxon>
        <taxon>dalbergioids sensu lato</taxon>
        <taxon>Dalbergieae</taxon>
        <taxon>Pterocarpus clade</taxon>
        <taxon>Stylosanthes</taxon>
    </lineage>
</organism>
<dbReference type="Gene3D" id="1.20.1530.20">
    <property type="match status" value="1"/>
</dbReference>
<evidence type="ECO:0000313" key="13">
    <source>
        <dbReference type="Proteomes" id="UP001341840"/>
    </source>
</evidence>
<feature type="chain" id="PRO_5045568919" evidence="10">
    <location>
        <begin position="30"/>
        <end position="574"/>
    </location>
</feature>
<evidence type="ECO:0000256" key="3">
    <source>
        <dbReference type="ARBA" id="ARBA00022449"/>
    </source>
</evidence>
<evidence type="ECO:0000256" key="5">
    <source>
        <dbReference type="ARBA" id="ARBA00022729"/>
    </source>
</evidence>
<keyword evidence="2" id="KW-0813">Transport</keyword>
<feature type="transmembrane region" description="Helical" evidence="9">
    <location>
        <begin position="471"/>
        <end position="490"/>
    </location>
</feature>
<dbReference type="Proteomes" id="UP001341840">
    <property type="component" value="Unassembled WGS sequence"/>
</dbReference>
<gene>
    <name evidence="12" type="primary">KEA4_1</name>
    <name evidence="12" type="ORF">PIB30_034217</name>
</gene>
<feature type="transmembrane region" description="Helical" evidence="9">
    <location>
        <begin position="176"/>
        <end position="197"/>
    </location>
</feature>
<keyword evidence="6 9" id="KW-1133">Transmembrane helix</keyword>
<feature type="transmembrane region" description="Helical" evidence="9">
    <location>
        <begin position="359"/>
        <end position="381"/>
    </location>
</feature>
<evidence type="ECO:0000256" key="1">
    <source>
        <dbReference type="ARBA" id="ARBA00004141"/>
    </source>
</evidence>
<evidence type="ECO:0000256" key="7">
    <source>
        <dbReference type="ARBA" id="ARBA00023065"/>
    </source>
</evidence>
<keyword evidence="3" id="KW-0050">Antiport</keyword>
<feature type="signal peptide" evidence="10">
    <location>
        <begin position="1"/>
        <end position="29"/>
    </location>
</feature>
<evidence type="ECO:0000256" key="4">
    <source>
        <dbReference type="ARBA" id="ARBA00022692"/>
    </source>
</evidence>
<keyword evidence="7" id="KW-0406">Ion transport</keyword>
<keyword evidence="5 10" id="KW-0732">Signal</keyword>
<feature type="transmembrane region" description="Helical" evidence="9">
    <location>
        <begin position="502"/>
        <end position="520"/>
    </location>
</feature>
<evidence type="ECO:0000256" key="8">
    <source>
        <dbReference type="ARBA" id="ARBA00023136"/>
    </source>
</evidence>
<evidence type="ECO:0000256" key="6">
    <source>
        <dbReference type="ARBA" id="ARBA00022989"/>
    </source>
</evidence>
<dbReference type="PANTHER" id="PTHR16254">
    <property type="entry name" value="POTASSIUM/PROTON ANTIPORTER-RELATED"/>
    <property type="match status" value="1"/>
</dbReference>
<feature type="transmembrane region" description="Helical" evidence="9">
    <location>
        <begin position="288"/>
        <end position="308"/>
    </location>
</feature>
<dbReference type="Pfam" id="PF00999">
    <property type="entry name" value="Na_H_Exchanger"/>
    <property type="match status" value="1"/>
</dbReference>
<keyword evidence="4 9" id="KW-0812">Transmembrane</keyword>
<evidence type="ECO:0000259" key="11">
    <source>
        <dbReference type="Pfam" id="PF00999"/>
    </source>
</evidence>
<dbReference type="PANTHER" id="PTHR16254:SF14">
    <property type="entry name" value="TRANSMEMBRANE AND COILED-COIL DOMAIN-CONTAINING PROTEIN 3"/>
    <property type="match status" value="1"/>
</dbReference>
<comment type="caution">
    <text evidence="12">The sequence shown here is derived from an EMBL/GenBank/DDBJ whole genome shotgun (WGS) entry which is preliminary data.</text>
</comment>
<proteinExistence type="predicted"/>
<feature type="transmembrane region" description="Helical" evidence="9">
    <location>
        <begin position="320"/>
        <end position="339"/>
    </location>
</feature>
<dbReference type="InterPro" id="IPR006153">
    <property type="entry name" value="Cation/H_exchanger_TM"/>
</dbReference>